<dbReference type="InterPro" id="IPR009091">
    <property type="entry name" value="RCC1/BLIP-II"/>
</dbReference>
<dbReference type="Gene3D" id="2.130.10.30">
    <property type="entry name" value="Regulator of chromosome condensation 1/beta-lactamase-inhibitor protein II"/>
    <property type="match status" value="1"/>
</dbReference>
<dbReference type="EMBL" id="JAHDYR010000053">
    <property type="protein sequence ID" value="KAG9391781.1"/>
    <property type="molecule type" value="Genomic_DNA"/>
</dbReference>
<organism evidence="1 2">
    <name type="scientific">Carpediemonas membranifera</name>
    <dbReference type="NCBI Taxonomy" id="201153"/>
    <lineage>
        <taxon>Eukaryota</taxon>
        <taxon>Metamonada</taxon>
        <taxon>Carpediemonas-like organisms</taxon>
        <taxon>Carpediemonas</taxon>
    </lineage>
</organism>
<protein>
    <submittedName>
        <fullName evidence="1">Regulator of chromosome condensation (RCC1) repeat family protein</fullName>
    </submittedName>
</protein>
<evidence type="ECO:0000313" key="1">
    <source>
        <dbReference type="EMBL" id="KAG9391781.1"/>
    </source>
</evidence>
<accession>A0A8J6E0F6</accession>
<dbReference type="SUPFAM" id="SSF50985">
    <property type="entry name" value="RCC1/BLIP-II"/>
    <property type="match status" value="1"/>
</dbReference>
<name>A0A8J6E0F6_9EUKA</name>
<dbReference type="AlphaFoldDB" id="A0A8J6E0F6"/>
<sequence>MMNAKLKNAANGEGDNDNFIKDTLITAYRHSRSAAASIPGDIPSLILHAFSRHFQETLSLGHDADATLESISESSSESLLDLITKVPTLGPNSQRLLDRARVLLTDGPRLSMNVPLAAGEDLPVCAHTLLQGTLWAVLLQAGADPDLDDREVHNEHGWRVSKTDDTVFRTIAQEDADRNRLTGPAKAMWFLCKKTRFSWAVAEREGSFQAVEEQHFNVNGTTLFRSYAGRVFSRGIPIHNKMGYPHDHLATSTSYTMVRLPPVLDLTTSPTAVFARTPRGVFVWGANEDGELGVAGEDIEYPTRVKFTGCPDVAEFEAALPPWQKADAIIRVDMGSNFTLICTPIRMLVAGAGAQYFMGGLDADFSTFQRVPFPKGFMPTSLVVNNDMALMGDGKRQLMAGYNNWAQFGLGHDSALTGFVEPPVRIDSIVYAGGDTALYASEGRLVVAGLIRSHLAPLLPAGSLGSVYLVSKTPLVLNLPWPVKRVFASPSFIVLVRADAEETAVVDSRADVFSLPLDVSLLRTQERRAADEIYTAFYFPTEAGWATVGDDIPRLTRVLALDEDDDEDVGLDAIEAFRTPTQIAPRRFIGDIVNGVEVNLTGPLQAFDSLGQ</sequence>
<keyword evidence="2" id="KW-1185">Reference proteome</keyword>
<comment type="caution">
    <text evidence="1">The sequence shown here is derived from an EMBL/GenBank/DDBJ whole genome shotgun (WGS) entry which is preliminary data.</text>
</comment>
<evidence type="ECO:0000313" key="2">
    <source>
        <dbReference type="Proteomes" id="UP000717585"/>
    </source>
</evidence>
<proteinExistence type="predicted"/>
<gene>
    <name evidence="1" type="ORF">J8273_6560</name>
</gene>
<reference evidence="1" key="1">
    <citation type="submission" date="2021-05" db="EMBL/GenBank/DDBJ databases">
        <title>A free-living protist that lacks canonical eukaryotic 1 DNA replication and segregation systems.</title>
        <authorList>
            <person name="Salas-Leiva D.E."/>
            <person name="Tromer E.C."/>
            <person name="Curtis B.A."/>
            <person name="Jerlstrom-Hultqvist J."/>
            <person name="Kolisko M."/>
            <person name="Yi Z."/>
            <person name="Salas-Leiva J.S."/>
            <person name="Gallot-Lavallee L."/>
            <person name="Kops G.J.P.L."/>
            <person name="Archibald J.M."/>
            <person name="Simpson A.G.B."/>
            <person name="Roger A.J."/>
        </authorList>
    </citation>
    <scope>NUCLEOTIDE SEQUENCE</scope>
    <source>
        <strain evidence="1">BICM</strain>
    </source>
</reference>
<dbReference type="Proteomes" id="UP000717585">
    <property type="component" value="Unassembled WGS sequence"/>
</dbReference>